<comment type="caution">
    <text evidence="3">The sequence shown here is derived from an EMBL/GenBank/DDBJ whole genome shotgun (WGS) entry which is preliminary data.</text>
</comment>
<feature type="region of interest" description="Disordered" evidence="1">
    <location>
        <begin position="1"/>
        <end position="26"/>
    </location>
</feature>
<feature type="transmembrane region" description="Helical" evidence="2">
    <location>
        <begin position="369"/>
        <end position="390"/>
    </location>
</feature>
<evidence type="ECO:0000313" key="3">
    <source>
        <dbReference type="EMBL" id="KAG8627149.1"/>
    </source>
</evidence>
<accession>A0A8K0PIY2</accession>
<keyword evidence="2" id="KW-0812">Transmembrane</keyword>
<protein>
    <submittedName>
        <fullName evidence="3">Uncharacterized protein</fullName>
    </submittedName>
</protein>
<reference evidence="3" key="1">
    <citation type="submission" date="2021-07" db="EMBL/GenBank/DDBJ databases">
        <title>Elsinoe batatas strain:CRI-CJ2 Genome sequencing and assembly.</title>
        <authorList>
            <person name="Huang L."/>
        </authorList>
    </citation>
    <scope>NUCLEOTIDE SEQUENCE</scope>
    <source>
        <strain evidence="3">CRI-CJ2</strain>
    </source>
</reference>
<organism evidence="3 4">
    <name type="scientific">Elsinoe batatas</name>
    <dbReference type="NCBI Taxonomy" id="2601811"/>
    <lineage>
        <taxon>Eukaryota</taxon>
        <taxon>Fungi</taxon>
        <taxon>Dikarya</taxon>
        <taxon>Ascomycota</taxon>
        <taxon>Pezizomycotina</taxon>
        <taxon>Dothideomycetes</taxon>
        <taxon>Dothideomycetidae</taxon>
        <taxon>Myriangiales</taxon>
        <taxon>Elsinoaceae</taxon>
        <taxon>Elsinoe</taxon>
    </lineage>
</organism>
<evidence type="ECO:0000256" key="2">
    <source>
        <dbReference type="SAM" id="Phobius"/>
    </source>
</evidence>
<gene>
    <name evidence="3" type="ORF">KVT40_004632</name>
</gene>
<feature type="transmembrane region" description="Helical" evidence="2">
    <location>
        <begin position="184"/>
        <end position="204"/>
    </location>
</feature>
<dbReference type="OrthoDB" id="3681186at2759"/>
<feature type="compositionally biased region" description="Low complexity" evidence="1">
    <location>
        <begin position="424"/>
        <end position="443"/>
    </location>
</feature>
<feature type="region of interest" description="Disordered" evidence="1">
    <location>
        <begin position="405"/>
        <end position="444"/>
    </location>
</feature>
<name>A0A8K0PIY2_9PEZI</name>
<evidence type="ECO:0000313" key="4">
    <source>
        <dbReference type="Proteomes" id="UP000809789"/>
    </source>
</evidence>
<keyword evidence="4" id="KW-1185">Reference proteome</keyword>
<feature type="transmembrane region" description="Helical" evidence="2">
    <location>
        <begin position="451"/>
        <end position="484"/>
    </location>
</feature>
<dbReference type="AlphaFoldDB" id="A0A8K0PIY2"/>
<feature type="transmembrane region" description="Helical" evidence="2">
    <location>
        <begin position="279"/>
        <end position="301"/>
    </location>
</feature>
<proteinExistence type="predicted"/>
<evidence type="ECO:0000256" key="1">
    <source>
        <dbReference type="SAM" id="MobiDB-lite"/>
    </source>
</evidence>
<feature type="transmembrane region" description="Helical" evidence="2">
    <location>
        <begin position="36"/>
        <end position="58"/>
    </location>
</feature>
<keyword evidence="2" id="KW-0472">Membrane</keyword>
<feature type="transmembrane region" description="Helical" evidence="2">
    <location>
        <begin position="244"/>
        <end position="267"/>
    </location>
</feature>
<sequence length="525" mass="58112">MSNTQDSSTSTNVESIEEPGKGGDRPILERLPYQTYVKTLTILTFPLVLGGFLFMALLPSDRRRGRAEQSEDTPNEELPHSMPARSLRSSLMAFFKDHFLKPTSVWVPIFTMTFCLFQVFWSMDRATSGISTLDFDTSCPLDGRRTQTGVLVKLFAATVTTICVHGHLGSLAGSGSIRRELFRAVEVLLSPLTPAFTLIVMIWLDLAQSLPSHKGSLVSAISWPASAYQSSTCRSLYLRRDLKWLGRLLILIILLGQNVQAAVLLVRRIVSKRYATVDVAMFLMVISGITGLLQSLLITFIHTNWAGRSRSISIVVVQQSDLIQSRNLKLLGFINLKSGVTRMIIHMMVAGFVQLQVALEFARMPVKDIIFQLIGMVGSTQIVLRVLLLAEGALDLVSKPRRDLVPDNTTTTTEFPAPELANGSSTAAMTSTSAPSTPTMATSESDTRGTIFFTILFATVSILSGLVAIAALLSCIVIQLWYLFGPFATIHRVIAEETSSWRDWNTKAPCPQLWKDSLEDELWWF</sequence>
<feature type="transmembrane region" description="Helical" evidence="2">
    <location>
        <begin position="150"/>
        <end position="172"/>
    </location>
</feature>
<dbReference type="Proteomes" id="UP000809789">
    <property type="component" value="Unassembled WGS sequence"/>
</dbReference>
<keyword evidence="2" id="KW-1133">Transmembrane helix</keyword>
<feature type="transmembrane region" description="Helical" evidence="2">
    <location>
        <begin position="343"/>
        <end position="362"/>
    </location>
</feature>
<dbReference type="EMBL" id="JAESVG020000005">
    <property type="protein sequence ID" value="KAG8627149.1"/>
    <property type="molecule type" value="Genomic_DNA"/>
</dbReference>
<feature type="transmembrane region" description="Helical" evidence="2">
    <location>
        <begin position="105"/>
        <end position="123"/>
    </location>
</feature>
<feature type="compositionally biased region" description="Polar residues" evidence="1">
    <location>
        <begin position="1"/>
        <end position="14"/>
    </location>
</feature>